<sequence>CISKNQHKLIHKGKCYTLKRTNQNNKYWFIVVVIVATTCDRVVLDLPFLRRACRFLYCICDYKSKGFTLTLVLN</sequence>
<keyword evidence="1" id="KW-0472">Membrane</keyword>
<keyword evidence="1" id="KW-1133">Transmembrane helix</keyword>
<evidence type="ECO:0000256" key="1">
    <source>
        <dbReference type="SAM" id="Phobius"/>
    </source>
</evidence>
<dbReference type="EMBL" id="JYDL01000003">
    <property type="protein sequence ID" value="KRX27583.1"/>
    <property type="molecule type" value="Genomic_DNA"/>
</dbReference>
<gene>
    <name evidence="2" type="ORF">T07_8980</name>
</gene>
<evidence type="ECO:0000313" key="2">
    <source>
        <dbReference type="EMBL" id="KRX27583.1"/>
    </source>
</evidence>
<keyword evidence="3" id="KW-1185">Reference proteome</keyword>
<accession>A0A0V0SL28</accession>
<evidence type="ECO:0000313" key="3">
    <source>
        <dbReference type="Proteomes" id="UP000054630"/>
    </source>
</evidence>
<protein>
    <submittedName>
        <fullName evidence="2">Uncharacterized protein</fullName>
    </submittedName>
</protein>
<organism evidence="2 3">
    <name type="scientific">Trichinella nelsoni</name>
    <dbReference type="NCBI Taxonomy" id="6336"/>
    <lineage>
        <taxon>Eukaryota</taxon>
        <taxon>Metazoa</taxon>
        <taxon>Ecdysozoa</taxon>
        <taxon>Nematoda</taxon>
        <taxon>Enoplea</taxon>
        <taxon>Dorylaimia</taxon>
        <taxon>Trichinellida</taxon>
        <taxon>Trichinellidae</taxon>
        <taxon>Trichinella</taxon>
    </lineage>
</organism>
<proteinExistence type="predicted"/>
<dbReference type="AlphaFoldDB" id="A0A0V0SL28"/>
<keyword evidence="1" id="KW-0812">Transmembrane</keyword>
<feature type="non-terminal residue" evidence="2">
    <location>
        <position position="1"/>
    </location>
</feature>
<dbReference type="Proteomes" id="UP000054630">
    <property type="component" value="Unassembled WGS sequence"/>
</dbReference>
<name>A0A0V0SL28_9BILA</name>
<feature type="non-terminal residue" evidence="2">
    <location>
        <position position="74"/>
    </location>
</feature>
<feature type="transmembrane region" description="Helical" evidence="1">
    <location>
        <begin position="27"/>
        <end position="44"/>
    </location>
</feature>
<comment type="caution">
    <text evidence="2">The sequence shown here is derived from an EMBL/GenBank/DDBJ whole genome shotgun (WGS) entry which is preliminary data.</text>
</comment>
<reference evidence="2 3" key="1">
    <citation type="submission" date="2015-01" db="EMBL/GenBank/DDBJ databases">
        <title>Evolution of Trichinella species and genotypes.</title>
        <authorList>
            <person name="Korhonen P.K."/>
            <person name="Edoardo P."/>
            <person name="Giuseppe L.R."/>
            <person name="Gasser R.B."/>
        </authorList>
    </citation>
    <scope>NUCLEOTIDE SEQUENCE [LARGE SCALE GENOMIC DNA]</scope>
    <source>
        <strain evidence="2">ISS37</strain>
    </source>
</reference>